<keyword evidence="6" id="KW-0812">Transmembrane</keyword>
<keyword evidence="25" id="KW-1185">Reference proteome</keyword>
<feature type="compositionally biased region" description="Basic and acidic residues" evidence="21">
    <location>
        <begin position="671"/>
        <end position="688"/>
    </location>
</feature>
<keyword evidence="8 20" id="KW-0547">Nucleotide-binding</keyword>
<evidence type="ECO:0000256" key="21">
    <source>
        <dbReference type="SAM" id="MobiDB-lite"/>
    </source>
</evidence>
<evidence type="ECO:0000256" key="19">
    <source>
        <dbReference type="ARBA" id="ARBA00041500"/>
    </source>
</evidence>
<dbReference type="SUPFAM" id="SSF56112">
    <property type="entry name" value="Protein kinase-like (PK-like)"/>
    <property type="match status" value="1"/>
</dbReference>
<evidence type="ECO:0000256" key="5">
    <source>
        <dbReference type="ARBA" id="ARBA00022679"/>
    </source>
</evidence>
<evidence type="ECO:0000256" key="12">
    <source>
        <dbReference type="ARBA" id="ARBA00022845"/>
    </source>
</evidence>
<protein>
    <recommendedName>
        <fullName evidence="2">non-specific serine/threonine protein kinase</fullName>
        <ecNumber evidence="2">2.7.11.1</ecNumber>
    </recommendedName>
    <alternativeName>
        <fullName evidence="19">PRKR-like endoplasmic reticulum kinase</fullName>
    </alternativeName>
</protein>
<dbReference type="Gene3D" id="2.130.10.10">
    <property type="entry name" value="YVTN repeat-like/Quinoprotein amine dehydrogenase"/>
    <property type="match status" value="1"/>
</dbReference>
<dbReference type="GeneID" id="109537990"/>
<proteinExistence type="inferred from homology"/>
<keyword evidence="5" id="KW-0808">Transferase</keyword>
<comment type="similarity">
    <text evidence="18">Belongs to the protein kinase superfamily. Ser/Thr protein kinase family. GCN2 subfamily.</text>
</comment>
<dbReference type="CTD" id="40653"/>
<dbReference type="PANTHER" id="PTHR11042">
    <property type="entry name" value="EUKARYOTIC TRANSLATION INITIATION FACTOR 2-ALPHA KINASE EIF2-ALPHA KINASE -RELATED"/>
    <property type="match status" value="1"/>
</dbReference>
<reference evidence="24" key="2">
    <citation type="submission" date="2024-08" db="UniProtKB">
        <authorList>
            <consortium name="EnsemblMetazoa"/>
        </authorList>
    </citation>
    <scope>IDENTIFICATION</scope>
</reference>
<feature type="binding site" evidence="20">
    <location>
        <position position="508"/>
    </location>
    <ligand>
        <name>ATP</name>
        <dbReference type="ChEBI" id="CHEBI:30616"/>
    </ligand>
</feature>
<keyword evidence="3" id="KW-0723">Serine/threonine-protein kinase</keyword>
<keyword evidence="14" id="KW-0346">Stress response</keyword>
<evidence type="ECO:0000256" key="17">
    <source>
        <dbReference type="ARBA" id="ARBA00023230"/>
    </source>
</evidence>
<evidence type="ECO:0000256" key="18">
    <source>
        <dbReference type="ARBA" id="ARBA00037982"/>
    </source>
</evidence>
<keyword evidence="7 22" id="KW-0732">Signal</keyword>
<dbReference type="PANTHER" id="PTHR11042:SF91">
    <property type="entry name" value="EUKARYOTIC TRANSLATION INITIATION FACTOR 2-ALPHA KINASE"/>
    <property type="match status" value="1"/>
</dbReference>
<dbReference type="Proteomes" id="UP000019118">
    <property type="component" value="Unassembled WGS sequence"/>
</dbReference>
<dbReference type="InterPro" id="IPR017441">
    <property type="entry name" value="Protein_kinase_ATP_BS"/>
</dbReference>
<evidence type="ECO:0000259" key="23">
    <source>
        <dbReference type="PROSITE" id="PS50011"/>
    </source>
</evidence>
<evidence type="ECO:0000256" key="9">
    <source>
        <dbReference type="ARBA" id="ARBA00022777"/>
    </source>
</evidence>
<dbReference type="FunFam" id="1.10.510.10:FF:000251">
    <property type="entry name" value="eukaryotic translation initiation factor 2-alpha kinase 3"/>
    <property type="match status" value="1"/>
</dbReference>
<dbReference type="AlphaFoldDB" id="A0AAR5PI51"/>
<dbReference type="InterPro" id="IPR050339">
    <property type="entry name" value="CC_SR_Kinase"/>
</dbReference>
<dbReference type="PROSITE" id="PS50011">
    <property type="entry name" value="PROTEIN_KINASE_DOM"/>
    <property type="match status" value="1"/>
</dbReference>
<dbReference type="InterPro" id="IPR008271">
    <property type="entry name" value="Ser/Thr_kinase_AS"/>
</dbReference>
<feature type="signal peptide" evidence="22">
    <location>
        <begin position="1"/>
        <end position="21"/>
    </location>
</feature>
<evidence type="ECO:0000256" key="20">
    <source>
        <dbReference type="PROSITE-ProRule" id="PRU10141"/>
    </source>
</evidence>
<evidence type="ECO:0000256" key="16">
    <source>
        <dbReference type="ARBA" id="ARBA00023180"/>
    </source>
</evidence>
<evidence type="ECO:0000313" key="24">
    <source>
        <dbReference type="EnsemblMetazoa" id="XP_019760567.1"/>
    </source>
</evidence>
<dbReference type="KEGG" id="dpa:109537990"/>
<reference evidence="25" key="1">
    <citation type="journal article" date="2013" name="Genome Biol.">
        <title>Draft genome of the mountain pine beetle, Dendroctonus ponderosae Hopkins, a major forest pest.</title>
        <authorList>
            <person name="Keeling C.I."/>
            <person name="Yuen M.M."/>
            <person name="Liao N.Y."/>
            <person name="Docking T.R."/>
            <person name="Chan S.K."/>
            <person name="Taylor G.A."/>
            <person name="Palmquist D.L."/>
            <person name="Jackman S.D."/>
            <person name="Nguyen A."/>
            <person name="Li M."/>
            <person name="Henderson H."/>
            <person name="Janes J.K."/>
            <person name="Zhao Y."/>
            <person name="Pandoh P."/>
            <person name="Moore R."/>
            <person name="Sperling F.A."/>
            <person name="Huber D.P."/>
            <person name="Birol I."/>
            <person name="Jones S.J."/>
            <person name="Bohlmann J."/>
        </authorList>
    </citation>
    <scope>NUCLEOTIDE SEQUENCE</scope>
</reference>
<dbReference type="PROSITE" id="PS00107">
    <property type="entry name" value="PROTEIN_KINASE_ATP"/>
    <property type="match status" value="1"/>
</dbReference>
<feature type="region of interest" description="Disordered" evidence="21">
    <location>
        <begin position="646"/>
        <end position="698"/>
    </location>
</feature>
<evidence type="ECO:0000256" key="11">
    <source>
        <dbReference type="ARBA" id="ARBA00022840"/>
    </source>
</evidence>
<keyword evidence="13" id="KW-1133">Transmembrane helix</keyword>
<evidence type="ECO:0000256" key="4">
    <source>
        <dbReference type="ARBA" id="ARBA00022553"/>
    </source>
</evidence>
<dbReference type="InterPro" id="IPR015943">
    <property type="entry name" value="WD40/YVTN_repeat-like_dom_sf"/>
</dbReference>
<keyword evidence="10" id="KW-0256">Endoplasmic reticulum</keyword>
<sequence>MWPKIAIGVVAFKIMCSVVNASSSTNDRIQSLPYCPNKNGSGALLVSTLDGKLSSINSSGHLSWEIETGPGPLLVSNIHKLELTNNGEWIRIIPSLTGTLYKFDGNTIDPISISAETLLRSSFRYSDDLVIAGGIEVRTYGVGFQSGKLLYECSQSKCSNHQSEEMDDVVVIERSTQIIRAVEPRTGHERWNFSVGLHNVKLPQVSCIDTKLFDSNVSAVIPEGLLLVSSKRNNLEEHIWQYKFHSPIVRVWKWDGMHLNEVNLFEPRNMPGLITQSTILPSIYIGMHKKQLYIHESHQMQHVLQERHNTDLVPAESNSITKIPWKPISASSQSTEDDSTALSVLNNSEYVNGNGYYLYSEHALEEKNSAHCPQNQSNLIESVIITEESSYSNVFLFLRSYTRYYKECLLMLLTLVVSPFLVRLWNKRPFKNQEVVILDTMVENPVETTIIDVPNVTRPERQISERSSEGFSSRFMDDFTLIQCLGKGGFGVVFQVKQKYDDCDYAIKRITLPNEEKSRNMVMREVKALAKLDHKNIIRYFSSWVEHPPQGWEQEHDKNWIEASYSGIATSTESTTTSPQKRMKSCSVSIDIPLMKVEEPSFDSDRDNSSGDESFVVFESDESVKAADDTKISLKDDDSFIVFADESNENSANSSNNTISVDDNSTASKTGEAREDSRFSSSHTEKKINWKRPGRKHHSLDLTQTNPILIRQKEPPMYLYIQMQLCRKESLKEWLTLHTNRNYGDMLLIFLQILDAVEYVHLRKLIHRDLKPSNIFFSLDGQIKVGDFGLVKDIESSFDLELSRISGAASYRGHTKEVGTTLYMSPEQSNGRIYDYKVDIYSLGIILFELLVPFTTDMERIKTLTDIKVKKFPYGFEDKYPSEFALLQNMLDIDPNKRLTTIGIRARNPFAQNDNVITDDQHFSIKKFHKN</sequence>
<name>A0AAR5PI51_DENPD</name>
<dbReference type="SUPFAM" id="SSF50998">
    <property type="entry name" value="Quinoprotein alcohol dehydrogenase-like"/>
    <property type="match status" value="1"/>
</dbReference>
<organism evidence="24 25">
    <name type="scientific">Dendroctonus ponderosae</name>
    <name type="common">Mountain pine beetle</name>
    <dbReference type="NCBI Taxonomy" id="77166"/>
    <lineage>
        <taxon>Eukaryota</taxon>
        <taxon>Metazoa</taxon>
        <taxon>Ecdysozoa</taxon>
        <taxon>Arthropoda</taxon>
        <taxon>Hexapoda</taxon>
        <taxon>Insecta</taxon>
        <taxon>Pterygota</taxon>
        <taxon>Neoptera</taxon>
        <taxon>Endopterygota</taxon>
        <taxon>Coleoptera</taxon>
        <taxon>Polyphaga</taxon>
        <taxon>Cucujiformia</taxon>
        <taxon>Curculionidae</taxon>
        <taxon>Scolytinae</taxon>
        <taxon>Dendroctonus</taxon>
    </lineage>
</organism>
<feature type="compositionally biased region" description="Low complexity" evidence="21">
    <location>
        <begin position="649"/>
        <end position="660"/>
    </location>
</feature>
<feature type="chain" id="PRO_5044017693" description="non-specific serine/threonine protein kinase" evidence="22">
    <location>
        <begin position="22"/>
        <end position="931"/>
    </location>
</feature>
<feature type="compositionally biased region" description="Basic residues" evidence="21">
    <location>
        <begin position="689"/>
        <end position="698"/>
    </location>
</feature>
<dbReference type="FunFam" id="3.30.200.20:FF:000193">
    <property type="entry name" value="Eukaryotic translation initiation factor 2-alpha kinase 3"/>
    <property type="match status" value="1"/>
</dbReference>
<dbReference type="EnsemblMetazoa" id="XM_019905008.1">
    <property type="protein sequence ID" value="XP_019760567.1"/>
    <property type="gene ID" value="LOC109537990"/>
</dbReference>
<evidence type="ECO:0000256" key="15">
    <source>
        <dbReference type="ARBA" id="ARBA00023136"/>
    </source>
</evidence>
<dbReference type="InterPro" id="IPR000719">
    <property type="entry name" value="Prot_kinase_dom"/>
</dbReference>
<dbReference type="GO" id="GO:0005634">
    <property type="term" value="C:nucleus"/>
    <property type="evidence" value="ECO:0007669"/>
    <property type="project" value="TreeGrafter"/>
</dbReference>
<feature type="domain" description="Protein kinase" evidence="23">
    <location>
        <begin position="479"/>
        <end position="911"/>
    </location>
</feature>
<dbReference type="InterPro" id="IPR011047">
    <property type="entry name" value="Quinoprotein_ADH-like_sf"/>
</dbReference>
<evidence type="ECO:0000256" key="8">
    <source>
        <dbReference type="ARBA" id="ARBA00022741"/>
    </source>
</evidence>
<dbReference type="GO" id="GO:0005524">
    <property type="term" value="F:ATP binding"/>
    <property type="evidence" value="ECO:0007669"/>
    <property type="project" value="UniProtKB-UniRule"/>
</dbReference>
<accession>A0AAR5PI51</accession>
<dbReference type="Gene3D" id="1.10.510.10">
    <property type="entry name" value="Transferase(Phosphotransferase) domain 1"/>
    <property type="match status" value="1"/>
</dbReference>
<evidence type="ECO:0000256" key="3">
    <source>
        <dbReference type="ARBA" id="ARBA00022527"/>
    </source>
</evidence>
<comment type="subcellular location">
    <subcellularLocation>
        <location evidence="1">Endoplasmic reticulum membrane</location>
        <topology evidence="1">Single-pass type I membrane protein</topology>
    </subcellularLocation>
</comment>
<keyword evidence="12" id="KW-0810">Translation regulation</keyword>
<dbReference type="Gene3D" id="3.30.200.20">
    <property type="entry name" value="Phosphorylase Kinase, domain 1"/>
    <property type="match status" value="1"/>
</dbReference>
<dbReference type="SMART" id="SM00220">
    <property type="entry name" value="S_TKc"/>
    <property type="match status" value="1"/>
</dbReference>
<keyword evidence="9" id="KW-0418">Kinase</keyword>
<dbReference type="Pfam" id="PF00069">
    <property type="entry name" value="Pkinase"/>
    <property type="match status" value="2"/>
</dbReference>
<evidence type="ECO:0000256" key="1">
    <source>
        <dbReference type="ARBA" id="ARBA00004115"/>
    </source>
</evidence>
<evidence type="ECO:0000256" key="10">
    <source>
        <dbReference type="ARBA" id="ARBA00022824"/>
    </source>
</evidence>
<keyword evidence="17" id="KW-0834">Unfolded protein response</keyword>
<dbReference type="GO" id="GO:0004694">
    <property type="term" value="F:eukaryotic translation initiation factor 2alpha kinase activity"/>
    <property type="evidence" value="ECO:0007669"/>
    <property type="project" value="TreeGrafter"/>
</dbReference>
<evidence type="ECO:0000256" key="6">
    <source>
        <dbReference type="ARBA" id="ARBA00022692"/>
    </source>
</evidence>
<dbReference type="EC" id="2.7.11.1" evidence="2"/>
<keyword evidence="15" id="KW-0472">Membrane</keyword>
<dbReference type="InterPro" id="IPR011009">
    <property type="entry name" value="Kinase-like_dom_sf"/>
</dbReference>
<keyword evidence="4" id="KW-0597">Phosphoprotein</keyword>
<evidence type="ECO:0000256" key="22">
    <source>
        <dbReference type="SAM" id="SignalP"/>
    </source>
</evidence>
<evidence type="ECO:0000256" key="14">
    <source>
        <dbReference type="ARBA" id="ARBA00023016"/>
    </source>
</evidence>
<evidence type="ECO:0000313" key="25">
    <source>
        <dbReference type="Proteomes" id="UP000019118"/>
    </source>
</evidence>
<dbReference type="PROSITE" id="PS00108">
    <property type="entry name" value="PROTEIN_KINASE_ST"/>
    <property type="match status" value="1"/>
</dbReference>
<evidence type="ECO:0000256" key="13">
    <source>
        <dbReference type="ARBA" id="ARBA00022989"/>
    </source>
</evidence>
<dbReference type="GO" id="GO:0005789">
    <property type="term" value="C:endoplasmic reticulum membrane"/>
    <property type="evidence" value="ECO:0007669"/>
    <property type="project" value="UniProtKB-SubCell"/>
</dbReference>
<evidence type="ECO:0000256" key="7">
    <source>
        <dbReference type="ARBA" id="ARBA00022729"/>
    </source>
</evidence>
<keyword evidence="11 20" id="KW-0067">ATP-binding</keyword>
<evidence type="ECO:0000256" key="2">
    <source>
        <dbReference type="ARBA" id="ARBA00012513"/>
    </source>
</evidence>
<keyword evidence="16" id="KW-0325">Glycoprotein</keyword>
<dbReference type="GO" id="GO:0006986">
    <property type="term" value="P:response to unfolded protein"/>
    <property type="evidence" value="ECO:0007669"/>
    <property type="project" value="UniProtKB-KW"/>
</dbReference>